<dbReference type="OrthoDB" id="9996779at2759"/>
<feature type="non-terminal residue" evidence="10">
    <location>
        <position position="1"/>
    </location>
</feature>
<evidence type="ECO:0000256" key="3">
    <source>
        <dbReference type="ARBA" id="ARBA00023015"/>
    </source>
</evidence>
<dbReference type="Pfam" id="PF25416">
    <property type="entry name" value="GRHL1_C"/>
    <property type="match status" value="1"/>
</dbReference>
<dbReference type="InterPro" id="IPR057520">
    <property type="entry name" value="GRHL1/CP2_C"/>
</dbReference>
<dbReference type="PANTHER" id="PTHR11037:SF21">
    <property type="entry name" value="GEMINI, ISOFORM C"/>
    <property type="match status" value="1"/>
</dbReference>
<dbReference type="Gene3D" id="1.10.150.50">
    <property type="entry name" value="Transcription Factor, Ets-1"/>
    <property type="match status" value="1"/>
</dbReference>
<evidence type="ECO:0000256" key="2">
    <source>
        <dbReference type="ARBA" id="ARBA00010852"/>
    </source>
</evidence>
<gene>
    <name evidence="10" type="ORF">BOX15_Mlig003799g1</name>
</gene>
<feature type="region of interest" description="Disordered" evidence="8">
    <location>
        <begin position="342"/>
        <end position="383"/>
    </location>
</feature>
<dbReference type="InterPro" id="IPR041418">
    <property type="entry name" value="SAM_3"/>
</dbReference>
<comment type="caution">
    <text evidence="10">The sequence shown here is derived from an EMBL/GenBank/DDBJ whole genome shotgun (WGS) entry which is preliminary data.</text>
</comment>
<comment type="similarity">
    <text evidence="2">Belongs to the grh/CP2 family. CP2 subfamily.</text>
</comment>
<dbReference type="STRING" id="282301.A0A267DXL7"/>
<keyword evidence="6 7" id="KW-0539">Nucleus</keyword>
<keyword evidence="11" id="KW-1185">Reference proteome</keyword>
<name>A0A267DXL7_9PLAT</name>
<organism evidence="10 11">
    <name type="scientific">Macrostomum lignano</name>
    <dbReference type="NCBI Taxonomy" id="282301"/>
    <lineage>
        <taxon>Eukaryota</taxon>
        <taxon>Metazoa</taxon>
        <taxon>Spiralia</taxon>
        <taxon>Lophotrochozoa</taxon>
        <taxon>Platyhelminthes</taxon>
        <taxon>Rhabditophora</taxon>
        <taxon>Macrostomorpha</taxon>
        <taxon>Macrostomida</taxon>
        <taxon>Macrostomidae</taxon>
        <taxon>Macrostomum</taxon>
    </lineage>
</organism>
<feature type="domain" description="Grh/CP2 DB" evidence="9">
    <location>
        <begin position="109"/>
        <end position="345"/>
    </location>
</feature>
<reference evidence="10 11" key="1">
    <citation type="submission" date="2017-06" db="EMBL/GenBank/DDBJ databases">
        <title>A platform for efficient transgenesis in Macrostomum lignano, a flatworm model organism for stem cell research.</title>
        <authorList>
            <person name="Berezikov E."/>
        </authorList>
    </citation>
    <scope>NUCLEOTIDE SEQUENCE [LARGE SCALE GENOMIC DNA]</scope>
    <source>
        <strain evidence="10">DV1</strain>
        <tissue evidence="10">Whole organism</tissue>
    </source>
</reference>
<feature type="compositionally biased region" description="Polar residues" evidence="8">
    <location>
        <begin position="84"/>
        <end position="104"/>
    </location>
</feature>
<feature type="compositionally biased region" description="Low complexity" evidence="8">
    <location>
        <begin position="371"/>
        <end position="383"/>
    </location>
</feature>
<feature type="region of interest" description="Disordered" evidence="8">
    <location>
        <begin position="72"/>
        <end position="104"/>
    </location>
</feature>
<evidence type="ECO:0000256" key="4">
    <source>
        <dbReference type="ARBA" id="ARBA00023125"/>
    </source>
</evidence>
<evidence type="ECO:0000256" key="7">
    <source>
        <dbReference type="PROSITE-ProRule" id="PRU01313"/>
    </source>
</evidence>
<dbReference type="GO" id="GO:0000978">
    <property type="term" value="F:RNA polymerase II cis-regulatory region sequence-specific DNA binding"/>
    <property type="evidence" value="ECO:0007669"/>
    <property type="project" value="TreeGrafter"/>
</dbReference>
<dbReference type="GO" id="GO:0001228">
    <property type="term" value="F:DNA-binding transcription activator activity, RNA polymerase II-specific"/>
    <property type="evidence" value="ECO:0007669"/>
    <property type="project" value="TreeGrafter"/>
</dbReference>
<dbReference type="Proteomes" id="UP000215902">
    <property type="component" value="Unassembled WGS sequence"/>
</dbReference>
<dbReference type="Pfam" id="PF18016">
    <property type="entry name" value="SAM_3"/>
    <property type="match status" value="1"/>
</dbReference>
<protein>
    <recommendedName>
        <fullName evidence="9">Grh/CP2 DB domain-containing protein</fullName>
    </recommendedName>
</protein>
<dbReference type="GO" id="GO:0005634">
    <property type="term" value="C:nucleus"/>
    <property type="evidence" value="ECO:0007669"/>
    <property type="project" value="UniProtKB-SubCell"/>
</dbReference>
<evidence type="ECO:0000313" key="11">
    <source>
        <dbReference type="Proteomes" id="UP000215902"/>
    </source>
</evidence>
<keyword evidence="3" id="KW-0805">Transcription regulation</keyword>
<dbReference type="PANTHER" id="PTHR11037">
    <property type="entry name" value="TRANSCRIPTION FACTOR CP2"/>
    <property type="match status" value="1"/>
</dbReference>
<dbReference type="PROSITE" id="PS51968">
    <property type="entry name" value="GRH_CP2_DB"/>
    <property type="match status" value="1"/>
</dbReference>
<dbReference type="SUPFAM" id="SSF47769">
    <property type="entry name" value="SAM/Pointed domain"/>
    <property type="match status" value="1"/>
</dbReference>
<accession>A0A267DXL7</accession>
<proteinExistence type="inferred from homology"/>
<comment type="subcellular location">
    <subcellularLocation>
        <location evidence="1 7">Nucleus</location>
    </subcellularLocation>
</comment>
<dbReference type="EMBL" id="NIVC01003098">
    <property type="protein sequence ID" value="PAA53367.1"/>
    <property type="molecule type" value="Genomic_DNA"/>
</dbReference>
<dbReference type="InterPro" id="IPR040167">
    <property type="entry name" value="TF_CP2-like"/>
</dbReference>
<evidence type="ECO:0000259" key="9">
    <source>
        <dbReference type="PROSITE" id="PS51968"/>
    </source>
</evidence>
<keyword evidence="4 7" id="KW-0238">DNA-binding</keyword>
<dbReference type="AlphaFoldDB" id="A0A267DXL7"/>
<sequence length="574" mass="63195">LANPKPQQLVSNANRQLGDTKQQQQQQVTSEWQMDDIDHGLAANFEGSLSGLGVDLAASSFNMSEAIMSLSPGKFLPPTDEAATDSSSFSGMDNRQSESMQQQQPPLLHSGKFNISMCACTSPAIKVNEEPLTYLNQGHPYEVKLSYYGNGEKSRLFRSVFRISFHERRMQFMEKEHLDYWRQSRPGERILDIDIPLSYNLSDVKISPAHINMAEVIWEGGKSRVGDSSSDCGVFVKLHCISTEFTARKHGGEKGIPFRLQVDTFDNATGNHLQSLAAQVKVFKPKGADRKHKTDREKVEKRTESERSKYQPSLLYTPFKPTVYLSEQGLLSLVKPELKSAADRPADGVVVKQEAGSRAQQCSGGDGGSGSSPSPKSVHSPASPSCAAAAATVASRNSQCARESPVNLTFDSSPQQVADWLEQNRFATVARLFANFNGTDLLRLSRADLIEICGPSDGVRLYNGLAQRPCRYKLLFYVGQESENVFHPVYLSTLSYQELLTKIAGLFQSDGEKISQVLLCGPAGIPVCISDEMVSQLDCESRFSLHVVPDEVIAGRFKIFMKPTPICEVNGHGN</sequence>
<feature type="region of interest" description="Disordered" evidence="8">
    <location>
        <begin position="284"/>
        <end position="307"/>
    </location>
</feature>
<feature type="compositionally biased region" description="Basic and acidic residues" evidence="8">
    <location>
        <begin position="286"/>
        <end position="307"/>
    </location>
</feature>
<evidence type="ECO:0000256" key="5">
    <source>
        <dbReference type="ARBA" id="ARBA00023163"/>
    </source>
</evidence>
<evidence type="ECO:0000256" key="8">
    <source>
        <dbReference type="SAM" id="MobiDB-lite"/>
    </source>
</evidence>
<dbReference type="Pfam" id="PF04516">
    <property type="entry name" value="CP2"/>
    <property type="match status" value="1"/>
</dbReference>
<dbReference type="InterPro" id="IPR007604">
    <property type="entry name" value="CP2"/>
</dbReference>
<keyword evidence="5" id="KW-0804">Transcription</keyword>
<feature type="compositionally biased region" description="Polar residues" evidence="8">
    <location>
        <begin position="1"/>
        <end position="21"/>
    </location>
</feature>
<feature type="region of interest" description="Disordered" evidence="8">
    <location>
        <begin position="1"/>
        <end position="23"/>
    </location>
</feature>
<dbReference type="InterPro" id="IPR013761">
    <property type="entry name" value="SAM/pointed_sf"/>
</dbReference>
<evidence type="ECO:0000256" key="1">
    <source>
        <dbReference type="ARBA" id="ARBA00004123"/>
    </source>
</evidence>
<evidence type="ECO:0000256" key="6">
    <source>
        <dbReference type="ARBA" id="ARBA00023242"/>
    </source>
</evidence>
<evidence type="ECO:0000313" key="10">
    <source>
        <dbReference type="EMBL" id="PAA53367.1"/>
    </source>
</evidence>